<gene>
    <name evidence="3" type="ORF">GGD89_000366</name>
</gene>
<dbReference type="AlphaFoldDB" id="A0A7W6RA72"/>
<evidence type="ECO:0000259" key="2">
    <source>
        <dbReference type="Pfam" id="PF13847"/>
    </source>
</evidence>
<evidence type="ECO:0000313" key="4">
    <source>
        <dbReference type="Proteomes" id="UP000554286"/>
    </source>
</evidence>
<dbReference type="Pfam" id="PF10119">
    <property type="entry name" value="MethyTransf_Reg"/>
    <property type="match status" value="1"/>
</dbReference>
<dbReference type="InterPro" id="IPR018773">
    <property type="entry name" value="MeTrfase_reg_dom_prd"/>
</dbReference>
<accession>A0A7W6RA72</accession>
<feature type="domain" description="Methyltransferase" evidence="2">
    <location>
        <begin position="48"/>
        <end position="163"/>
    </location>
</feature>
<dbReference type="GO" id="GO:0032259">
    <property type="term" value="P:methylation"/>
    <property type="evidence" value="ECO:0007669"/>
    <property type="project" value="UniProtKB-KW"/>
</dbReference>
<protein>
    <submittedName>
        <fullName evidence="3">SAM-dependent methyltransferase</fullName>
    </submittedName>
</protein>
<organism evidence="3 4">
    <name type="scientific">Roseospira visakhapatnamensis</name>
    <dbReference type="NCBI Taxonomy" id="390880"/>
    <lineage>
        <taxon>Bacteria</taxon>
        <taxon>Pseudomonadati</taxon>
        <taxon>Pseudomonadota</taxon>
        <taxon>Alphaproteobacteria</taxon>
        <taxon>Rhodospirillales</taxon>
        <taxon>Rhodospirillaceae</taxon>
        <taxon>Roseospira</taxon>
    </lineage>
</organism>
<feature type="domain" description="Methyltransferase regulatory" evidence="1">
    <location>
        <begin position="227"/>
        <end position="310"/>
    </location>
</feature>
<keyword evidence="3" id="KW-0808">Transferase</keyword>
<evidence type="ECO:0000259" key="1">
    <source>
        <dbReference type="Pfam" id="PF10119"/>
    </source>
</evidence>
<dbReference type="Proteomes" id="UP000554286">
    <property type="component" value="Unassembled WGS sequence"/>
</dbReference>
<proteinExistence type="predicted"/>
<dbReference type="Gene3D" id="3.40.50.150">
    <property type="entry name" value="Vaccinia Virus protein VP39"/>
    <property type="match status" value="1"/>
</dbReference>
<dbReference type="InterPro" id="IPR025714">
    <property type="entry name" value="Methyltranfer_dom"/>
</dbReference>
<dbReference type="Pfam" id="PF13847">
    <property type="entry name" value="Methyltransf_31"/>
    <property type="match status" value="1"/>
</dbReference>
<keyword evidence="3" id="KW-0489">Methyltransferase</keyword>
<name>A0A7W6RA72_9PROT</name>
<dbReference type="InterPro" id="IPR029063">
    <property type="entry name" value="SAM-dependent_MTases_sf"/>
</dbReference>
<dbReference type="SUPFAM" id="SSF53335">
    <property type="entry name" value="S-adenosyl-L-methionine-dependent methyltransferases"/>
    <property type="match status" value="1"/>
</dbReference>
<dbReference type="EMBL" id="JACIGK010000002">
    <property type="protein sequence ID" value="MBB4264759.1"/>
    <property type="molecule type" value="Genomic_DNA"/>
</dbReference>
<comment type="caution">
    <text evidence="3">The sequence shown here is derived from an EMBL/GenBank/DDBJ whole genome shotgun (WGS) entry which is preliminary data.</text>
</comment>
<keyword evidence="4" id="KW-1185">Reference proteome</keyword>
<dbReference type="CDD" id="cd02440">
    <property type="entry name" value="AdoMet_MTases"/>
    <property type="match status" value="1"/>
</dbReference>
<evidence type="ECO:0000313" key="3">
    <source>
        <dbReference type="EMBL" id="MBB4264759.1"/>
    </source>
</evidence>
<reference evidence="3 4" key="1">
    <citation type="submission" date="2020-08" db="EMBL/GenBank/DDBJ databases">
        <title>Genome sequencing of Purple Non-Sulfur Bacteria from various extreme environments.</title>
        <authorList>
            <person name="Mayer M."/>
        </authorList>
    </citation>
    <scope>NUCLEOTIDE SEQUENCE [LARGE SCALE GENOMIC DNA]</scope>
    <source>
        <strain evidence="3 4">JA131</strain>
    </source>
</reference>
<dbReference type="RefSeq" id="WP_184042395.1">
    <property type="nucleotide sequence ID" value="NZ_JACIGK010000002.1"/>
</dbReference>
<sequence length="524" mass="56639">MSGARPGEDWSAGYVTDVAYMPGFYHHQTPGFMALACLLNGFEPPGLDGLTYCDLGCGPGFGITLMGATDPGGTYVGVDFNPAHVAQGRRLITRAGLTNVRLIEASFADLTGPEAARHSLPSFDVITLHGVYSWVDEGLKRAIVRFIDRHLNPGGMVYLSYNCYPGWTTAMPVQRLLREVAARQPGESTGRFRTAHAVAQALHAAHAQGLGDKTVFEALDRELEGGNDAYLVHEYLNAHWRPLFFSDAVADMAAAKLVYAGAASLLDNFSQFQMTPEQRAVVDMLPDRVLRQQAGDFCAGRGFRRDVYLRGALRLDEPQQVDRLRRVRFINPRVEGGESLKVTTPVGTAELELRLYGPMLAWLREAPLTVGDLLARVAAEGVADRSPVEVAGMLAGSGLAVPVYDDPSPLVLDRVRRLNREIADLPLGQGRLKPSTALASALGRTGVFATLFDVLAYAALADGADETPEALADAAWARLSARGEALRHEGEPLEGEAANRAALIENFGPVLEGVVPMWRRLGVL</sequence>
<dbReference type="GO" id="GO:0008168">
    <property type="term" value="F:methyltransferase activity"/>
    <property type="evidence" value="ECO:0007669"/>
    <property type="project" value="UniProtKB-KW"/>
</dbReference>